<dbReference type="Pfam" id="PF01428">
    <property type="entry name" value="zf-AN1"/>
    <property type="match status" value="1"/>
</dbReference>
<dbReference type="PANTHER" id="PTHR14677">
    <property type="entry name" value="ARSENITE INDUCUBLE RNA ASSOCIATED PROTEIN AIP-1-RELATED"/>
    <property type="match status" value="1"/>
</dbReference>
<dbReference type="PANTHER" id="PTHR14677:SF20">
    <property type="entry name" value="ZINC FINGER AN1-TYPE CONTAINING 2A-RELATED"/>
    <property type="match status" value="1"/>
</dbReference>
<reference evidence="7 8" key="1">
    <citation type="journal article" date="2018" name="Genome Biol. Evol.">
        <title>Multiple Roots of Fruiting Body Formation in Amoebozoa.</title>
        <authorList>
            <person name="Hillmann F."/>
            <person name="Forbes G."/>
            <person name="Novohradska S."/>
            <person name="Ferling I."/>
            <person name="Riege K."/>
            <person name="Groth M."/>
            <person name="Westermann M."/>
            <person name="Marz M."/>
            <person name="Spaller T."/>
            <person name="Winckler T."/>
            <person name="Schaap P."/>
            <person name="Glockner G."/>
        </authorList>
    </citation>
    <scope>NUCLEOTIDE SEQUENCE [LARGE SCALE GENOMIC DNA]</scope>
    <source>
        <strain evidence="7 8">Jena</strain>
    </source>
</reference>
<keyword evidence="3 5" id="KW-0863">Zinc-finger</keyword>
<dbReference type="InterPro" id="IPR057358">
    <property type="entry name" value="UBL_ZFAND1-like"/>
</dbReference>
<dbReference type="AlphaFoldDB" id="A0A2P6NS41"/>
<evidence type="ECO:0000313" key="7">
    <source>
        <dbReference type="EMBL" id="PRP86777.1"/>
    </source>
</evidence>
<keyword evidence="8" id="KW-1185">Reference proteome</keyword>
<keyword evidence="4" id="KW-0862">Zinc</keyword>
<dbReference type="Pfam" id="PF25403">
    <property type="entry name" value="zf-C2H2_ZFAND2"/>
    <property type="match status" value="1"/>
</dbReference>
<dbReference type="SUPFAM" id="SSF118310">
    <property type="entry name" value="AN1-like Zinc finger"/>
    <property type="match status" value="2"/>
</dbReference>
<feature type="domain" description="AN1-type" evidence="6">
    <location>
        <begin position="243"/>
        <end position="291"/>
    </location>
</feature>
<dbReference type="PROSITE" id="PS51039">
    <property type="entry name" value="ZF_AN1"/>
    <property type="match status" value="1"/>
</dbReference>
<protein>
    <submittedName>
        <fullName evidence="7">Zinc finger, AN1 type domain 2B</fullName>
    </submittedName>
</protein>
<accession>A0A2P6NS41</accession>
<evidence type="ECO:0000313" key="8">
    <source>
        <dbReference type="Proteomes" id="UP000241769"/>
    </source>
</evidence>
<dbReference type="Pfam" id="PF25327">
    <property type="entry name" value="UBL_ZFAND1"/>
    <property type="match status" value="1"/>
</dbReference>
<dbReference type="Gene3D" id="4.10.1110.10">
    <property type="entry name" value="AN1-like Zinc finger"/>
    <property type="match status" value="1"/>
</dbReference>
<evidence type="ECO:0000259" key="6">
    <source>
        <dbReference type="PROSITE" id="PS51039"/>
    </source>
</evidence>
<comment type="caution">
    <text evidence="7">The sequence shown here is derived from an EMBL/GenBank/DDBJ whole genome shotgun (WGS) entry which is preliminary data.</text>
</comment>
<dbReference type="GO" id="GO:0005737">
    <property type="term" value="C:cytoplasm"/>
    <property type="evidence" value="ECO:0007669"/>
    <property type="project" value="TreeGrafter"/>
</dbReference>
<dbReference type="STRING" id="1890364.A0A2P6NS41"/>
<dbReference type="InterPro" id="IPR035896">
    <property type="entry name" value="AN1-like_Znf"/>
</dbReference>
<evidence type="ECO:0000256" key="2">
    <source>
        <dbReference type="ARBA" id="ARBA00022737"/>
    </source>
</evidence>
<keyword evidence="2" id="KW-0677">Repeat</keyword>
<dbReference type="GO" id="GO:0008270">
    <property type="term" value="F:zinc ion binding"/>
    <property type="evidence" value="ECO:0007669"/>
    <property type="project" value="UniProtKB-KW"/>
</dbReference>
<evidence type="ECO:0000256" key="1">
    <source>
        <dbReference type="ARBA" id="ARBA00022723"/>
    </source>
</evidence>
<evidence type="ECO:0000256" key="4">
    <source>
        <dbReference type="ARBA" id="ARBA00022833"/>
    </source>
</evidence>
<evidence type="ECO:0000256" key="5">
    <source>
        <dbReference type="PROSITE-ProRule" id="PRU00449"/>
    </source>
</evidence>
<dbReference type="InterPro" id="IPR000058">
    <property type="entry name" value="Znf_AN1"/>
</dbReference>
<name>A0A2P6NS41_9EUKA</name>
<dbReference type="InterPro" id="IPR057357">
    <property type="entry name" value="Znf-C2H2_ZFAND2A/B"/>
</dbReference>
<dbReference type="OrthoDB" id="431929at2759"/>
<sequence>MDKDEENINRNYSLKDAAVDVGAATSAALASGGSTALMWQAAAWGLGFGSAGIAKTTLAAGLMGPATVSGGLVATLQSVGAAGLAAAGAGTALVTVGVAAGVAPAAYMGYKYYPQINSQVITPTKIVVTNAASSAWNVTRDAYGNLTQTKRLQGSSTKSLGHIISMEFHSVGKHCSFPGCSQLGCKSIFCIEHRSFASHNCTQIFLRSVPECPICSTPIPVKSGEDPNRTIDEHISRGCPKAPSALNKCSFTKCQSKEVVPIVCELCLHNHCFRHRHPEDHQCSAVEKKREETKKKHSEEVGVQVVKRVDQIIAERSKTNPTARKVQTMKMKTKAVGNNNVPPENRFYLEVIYPINSGVEPKMFFFNPEWSIGKADSGKITNNNNQANADKLHIVSLKSGQPLPNSLSLKDVEEVLTSGDAVLLERESSLK</sequence>
<organism evidence="7 8">
    <name type="scientific">Planoprotostelium fungivorum</name>
    <dbReference type="NCBI Taxonomy" id="1890364"/>
    <lineage>
        <taxon>Eukaryota</taxon>
        <taxon>Amoebozoa</taxon>
        <taxon>Evosea</taxon>
        <taxon>Variosea</taxon>
        <taxon>Cavosteliida</taxon>
        <taxon>Cavosteliaceae</taxon>
        <taxon>Planoprotostelium</taxon>
    </lineage>
</organism>
<gene>
    <name evidence="7" type="ORF">PROFUN_02926</name>
</gene>
<proteinExistence type="predicted"/>
<dbReference type="EMBL" id="MDYQ01000027">
    <property type="protein sequence ID" value="PRP86777.1"/>
    <property type="molecule type" value="Genomic_DNA"/>
</dbReference>
<dbReference type="SMART" id="SM00154">
    <property type="entry name" value="ZnF_AN1"/>
    <property type="match status" value="2"/>
</dbReference>
<keyword evidence="1" id="KW-0479">Metal-binding</keyword>
<dbReference type="InParanoid" id="A0A2P6NS41"/>
<evidence type="ECO:0000256" key="3">
    <source>
        <dbReference type="ARBA" id="ARBA00022771"/>
    </source>
</evidence>
<dbReference type="Proteomes" id="UP000241769">
    <property type="component" value="Unassembled WGS sequence"/>
</dbReference>